<accession>A0AAE3K2N2</accession>
<dbReference type="NCBIfam" id="TIGR02581">
    <property type="entry name" value="cas_cyan_RAMP"/>
    <property type="match status" value="1"/>
</dbReference>
<sequence length="248" mass="28156">MREERMSTEPKGADFDKLSVIIDIKGNLINETPLRIGGATRNRFESASDSPIVKIGDIPYIPGSTLKGALRSLAEVYAKTRGWEVVYPYEENEKIENKKIEDCVTCLLFGSKLVSSRIYVFDALLNKDALPNEKEVRIGIRTMVGINRTFGAAQPKMIYTLDYVEPYSVFDFKMRIINLNFIKIEEEKEEWKKKGKEVLEFLISELKQGIMIGSRKSVGYGLVKLQGVKCSVKKLENGKIEVKEVEEC</sequence>
<evidence type="ECO:0000259" key="2">
    <source>
        <dbReference type="Pfam" id="PF03787"/>
    </source>
</evidence>
<evidence type="ECO:0000256" key="1">
    <source>
        <dbReference type="ARBA" id="ARBA00023118"/>
    </source>
</evidence>
<evidence type="ECO:0000313" key="3">
    <source>
        <dbReference type="EMBL" id="MCL7344494.1"/>
    </source>
</evidence>
<name>A0AAE3K2N2_9CREN</name>
<comment type="caution">
    <text evidence="3">The sequence shown here is derived from an EMBL/GenBank/DDBJ whole genome shotgun (WGS) entry which is preliminary data.</text>
</comment>
<dbReference type="Pfam" id="PF03787">
    <property type="entry name" value="RAMPs"/>
    <property type="match status" value="1"/>
</dbReference>
<reference evidence="3" key="1">
    <citation type="submission" date="2022-05" db="EMBL/GenBank/DDBJ databases">
        <title>Metagenome Sequencing of an Archaeal-Dominated Microbial Community from a Hot Spring at the Los Azufres Geothermal Field, Mexico.</title>
        <authorList>
            <person name="Marin-Paredes R."/>
            <person name="Martinez-Romero E."/>
            <person name="Servin-Garciduenas L.E."/>
        </authorList>
    </citation>
    <scope>NUCLEOTIDE SEQUENCE</scope>
    <source>
        <strain evidence="3">AZ1-454</strain>
    </source>
</reference>
<keyword evidence="1" id="KW-0051">Antiviral defense</keyword>
<gene>
    <name evidence="3" type="primary">csx7</name>
    <name evidence="3" type="ORF">TQ35_007980</name>
</gene>
<dbReference type="GO" id="GO:0051607">
    <property type="term" value="P:defense response to virus"/>
    <property type="evidence" value="ECO:0007669"/>
    <property type="project" value="UniProtKB-KW"/>
</dbReference>
<dbReference type="InterPro" id="IPR052216">
    <property type="entry name" value="CRISPR_Csm3_endoribonuclease"/>
</dbReference>
<dbReference type="InterPro" id="IPR013411">
    <property type="entry name" value="CRISPR-assoc_RAMP_Csx7"/>
</dbReference>
<dbReference type="InterPro" id="IPR005537">
    <property type="entry name" value="RAMP_III_fam"/>
</dbReference>
<feature type="domain" description="CRISPR type III-associated protein" evidence="2">
    <location>
        <begin position="31"/>
        <end position="224"/>
    </location>
</feature>
<dbReference type="EMBL" id="JZWS02000010">
    <property type="protein sequence ID" value="MCL7344494.1"/>
    <property type="molecule type" value="Genomic_DNA"/>
</dbReference>
<dbReference type="PANTHER" id="PTHR35579:SF6">
    <property type="entry name" value="DUF324 DOMAIN-CONTAINING PROTEIN"/>
    <property type="match status" value="1"/>
</dbReference>
<organism evidence="3">
    <name type="scientific">Candidatus Aramenus sulfurataquae</name>
    <dbReference type="NCBI Taxonomy" id="1326980"/>
    <lineage>
        <taxon>Archaea</taxon>
        <taxon>Thermoproteota</taxon>
        <taxon>Thermoprotei</taxon>
        <taxon>Sulfolobales</taxon>
        <taxon>Sulfolobaceae</taxon>
        <taxon>Candidatus Aramenus</taxon>
    </lineage>
</organism>
<protein>
    <submittedName>
        <fullName evidence="3">CRISPR-associated RAMP protein Csx7</fullName>
    </submittedName>
</protein>
<proteinExistence type="predicted"/>
<dbReference type="PANTHER" id="PTHR35579">
    <property type="entry name" value="CRISPR SYSTEM CMS ENDORIBONUCLEASE CSM3"/>
    <property type="match status" value="1"/>
</dbReference>
<dbReference type="AlphaFoldDB" id="A0AAE3K2N2"/>